<organism evidence="5 6">
    <name type="scientific">Fontibacillus panacisegetis</name>
    <dbReference type="NCBI Taxonomy" id="670482"/>
    <lineage>
        <taxon>Bacteria</taxon>
        <taxon>Bacillati</taxon>
        <taxon>Bacillota</taxon>
        <taxon>Bacilli</taxon>
        <taxon>Bacillales</taxon>
        <taxon>Paenibacillaceae</taxon>
        <taxon>Fontibacillus</taxon>
    </lineage>
</organism>
<dbReference type="OrthoDB" id="192171at2"/>
<keyword evidence="6" id="KW-1185">Reference proteome</keyword>
<dbReference type="PANTHER" id="PTHR43280:SF2">
    <property type="entry name" value="HTH-TYPE TRANSCRIPTIONAL REGULATOR EXSA"/>
    <property type="match status" value="1"/>
</dbReference>
<reference evidence="5 6" key="1">
    <citation type="submission" date="2016-10" db="EMBL/GenBank/DDBJ databases">
        <authorList>
            <person name="de Groot N.N."/>
        </authorList>
    </citation>
    <scope>NUCLEOTIDE SEQUENCE [LARGE SCALE GENOMIC DNA]</scope>
    <source>
        <strain evidence="5 6">DSM 28129</strain>
    </source>
</reference>
<accession>A0A1G7U8T5</accession>
<dbReference type="AlphaFoldDB" id="A0A1G7U8T5"/>
<protein>
    <submittedName>
        <fullName evidence="5">Helix-turn-helix domain-containing protein</fullName>
    </submittedName>
</protein>
<dbReference type="PROSITE" id="PS01124">
    <property type="entry name" value="HTH_ARAC_FAMILY_2"/>
    <property type="match status" value="1"/>
</dbReference>
<evidence type="ECO:0000259" key="4">
    <source>
        <dbReference type="PROSITE" id="PS01124"/>
    </source>
</evidence>
<proteinExistence type="predicted"/>
<dbReference type="SUPFAM" id="SSF46689">
    <property type="entry name" value="Homeodomain-like"/>
    <property type="match status" value="2"/>
</dbReference>
<keyword evidence="3" id="KW-0804">Transcription</keyword>
<evidence type="ECO:0000256" key="3">
    <source>
        <dbReference type="ARBA" id="ARBA00023163"/>
    </source>
</evidence>
<dbReference type="EMBL" id="FNBG01000043">
    <property type="protein sequence ID" value="SDG44035.1"/>
    <property type="molecule type" value="Genomic_DNA"/>
</dbReference>
<name>A0A1G7U8T5_9BACL</name>
<dbReference type="Pfam" id="PF12833">
    <property type="entry name" value="HTH_18"/>
    <property type="match status" value="1"/>
</dbReference>
<dbReference type="PANTHER" id="PTHR43280">
    <property type="entry name" value="ARAC-FAMILY TRANSCRIPTIONAL REGULATOR"/>
    <property type="match status" value="1"/>
</dbReference>
<dbReference type="GO" id="GO:0043565">
    <property type="term" value="F:sequence-specific DNA binding"/>
    <property type="evidence" value="ECO:0007669"/>
    <property type="project" value="InterPro"/>
</dbReference>
<dbReference type="SUPFAM" id="SSF51215">
    <property type="entry name" value="Regulatory protein AraC"/>
    <property type="match status" value="1"/>
</dbReference>
<sequence length="301" mass="34309">MPPVIEFTAPPLPHYILSGSSYMPSGGKHTNRKNIGVFDLLVVVYGCLYVGEGDREYEIKEGHALILRPDNHHYGVTGCTEDTLHHWLHFQILGDWNVIEEEIYQQRQWSCLESQAPGGVSLPAFSTTPYTVQLPQFTQLAQPQKMIDTISELTEMNQHIHLASVRFKQQALFQDVIMLLSASLRAEGPSPQSACAEQAAAYLREHYREPFSAKKLGENTNFHPVYIARCMQKVFGCSPSAYLIRLRIEHAKELLLQTDLPIERIAEEVGFNHAAYFTACFTRIEGLSPRKFRQWFSWNRG</sequence>
<feature type="domain" description="HTH araC/xylS-type" evidence="4">
    <location>
        <begin position="197"/>
        <end position="295"/>
    </location>
</feature>
<dbReference type="RefSeq" id="WP_091236049.1">
    <property type="nucleotide sequence ID" value="NZ_FNBG01000043.1"/>
</dbReference>
<dbReference type="SMART" id="SM00342">
    <property type="entry name" value="HTH_ARAC"/>
    <property type="match status" value="1"/>
</dbReference>
<dbReference type="InterPro" id="IPR037923">
    <property type="entry name" value="HTH-like"/>
</dbReference>
<evidence type="ECO:0000313" key="5">
    <source>
        <dbReference type="EMBL" id="SDG44035.1"/>
    </source>
</evidence>
<dbReference type="Gene3D" id="1.10.10.60">
    <property type="entry name" value="Homeodomain-like"/>
    <property type="match status" value="2"/>
</dbReference>
<gene>
    <name evidence="5" type="ORF">SAMN04488542_14315</name>
</gene>
<dbReference type="PROSITE" id="PS00041">
    <property type="entry name" value="HTH_ARAC_FAMILY_1"/>
    <property type="match status" value="1"/>
</dbReference>
<dbReference type="InterPro" id="IPR018060">
    <property type="entry name" value="HTH_AraC"/>
</dbReference>
<evidence type="ECO:0000256" key="1">
    <source>
        <dbReference type="ARBA" id="ARBA00023015"/>
    </source>
</evidence>
<dbReference type="InterPro" id="IPR009057">
    <property type="entry name" value="Homeodomain-like_sf"/>
</dbReference>
<evidence type="ECO:0000313" key="6">
    <source>
        <dbReference type="Proteomes" id="UP000198972"/>
    </source>
</evidence>
<dbReference type="GO" id="GO:0003700">
    <property type="term" value="F:DNA-binding transcription factor activity"/>
    <property type="evidence" value="ECO:0007669"/>
    <property type="project" value="InterPro"/>
</dbReference>
<dbReference type="STRING" id="670482.SAMN04488542_14315"/>
<dbReference type="Proteomes" id="UP000198972">
    <property type="component" value="Unassembled WGS sequence"/>
</dbReference>
<keyword evidence="1" id="KW-0805">Transcription regulation</keyword>
<keyword evidence="2" id="KW-0238">DNA-binding</keyword>
<evidence type="ECO:0000256" key="2">
    <source>
        <dbReference type="ARBA" id="ARBA00023125"/>
    </source>
</evidence>
<dbReference type="InterPro" id="IPR018062">
    <property type="entry name" value="HTH_AraC-typ_CS"/>
</dbReference>